<comment type="caution">
    <text evidence="3">The sequence shown here is derived from an EMBL/GenBank/DDBJ whole genome shotgun (WGS) entry which is preliminary data.</text>
</comment>
<proteinExistence type="predicted"/>
<reference evidence="3 4" key="1">
    <citation type="submission" date="2023-11" db="EMBL/GenBank/DDBJ databases">
        <authorList>
            <person name="Okamura Y."/>
        </authorList>
    </citation>
    <scope>NUCLEOTIDE SEQUENCE [LARGE SCALE GENOMIC DNA]</scope>
</reference>
<sequence>MFFDEDLINDPQLSKAWKAAHSVNLPNKTSEEGSICKLTAKITERISEDRHIPKARLSLRTASCLVDGTVKLHAASLNKLMKDKDVLQSDIESKSTTNEGNDLSDTQEDFSLPESKTVSTNDSEENRSEEEPEMDATTSKGTEDSLKSEGEARSTSYDDSHPPSKRRREEHSDARHDREEEMSREIQAILCDDSNSLTVELRFPKPKFFEAPSPLFVTSSTLLMQSPCLHFISEKRDAIKL</sequence>
<evidence type="ECO:0000313" key="3">
    <source>
        <dbReference type="EMBL" id="CAK1541811.1"/>
    </source>
</evidence>
<feature type="domain" description="Rad21/Rec8-like protein N-terminal" evidence="2">
    <location>
        <begin position="1"/>
        <end position="105"/>
    </location>
</feature>
<name>A0AAV1IZK7_9NEOP</name>
<organism evidence="3 4">
    <name type="scientific">Leptosia nina</name>
    <dbReference type="NCBI Taxonomy" id="320188"/>
    <lineage>
        <taxon>Eukaryota</taxon>
        <taxon>Metazoa</taxon>
        <taxon>Ecdysozoa</taxon>
        <taxon>Arthropoda</taxon>
        <taxon>Hexapoda</taxon>
        <taxon>Insecta</taxon>
        <taxon>Pterygota</taxon>
        <taxon>Neoptera</taxon>
        <taxon>Endopterygota</taxon>
        <taxon>Lepidoptera</taxon>
        <taxon>Glossata</taxon>
        <taxon>Ditrysia</taxon>
        <taxon>Papilionoidea</taxon>
        <taxon>Pieridae</taxon>
        <taxon>Pierinae</taxon>
        <taxon>Leptosia</taxon>
    </lineage>
</organism>
<accession>A0AAV1IZK7</accession>
<evidence type="ECO:0000313" key="4">
    <source>
        <dbReference type="Proteomes" id="UP001497472"/>
    </source>
</evidence>
<dbReference type="Proteomes" id="UP001497472">
    <property type="component" value="Unassembled WGS sequence"/>
</dbReference>
<feature type="compositionally biased region" description="Basic and acidic residues" evidence="1">
    <location>
        <begin position="141"/>
        <end position="183"/>
    </location>
</feature>
<protein>
    <recommendedName>
        <fullName evidence="2">Rad21/Rec8-like protein N-terminal domain-containing protein</fullName>
    </recommendedName>
</protein>
<evidence type="ECO:0000259" key="2">
    <source>
        <dbReference type="Pfam" id="PF04825"/>
    </source>
</evidence>
<evidence type="ECO:0000256" key="1">
    <source>
        <dbReference type="SAM" id="MobiDB-lite"/>
    </source>
</evidence>
<keyword evidence="4" id="KW-1185">Reference proteome</keyword>
<dbReference type="EMBL" id="CAVLEF010000002">
    <property type="protein sequence ID" value="CAK1541811.1"/>
    <property type="molecule type" value="Genomic_DNA"/>
</dbReference>
<dbReference type="AlphaFoldDB" id="A0AAV1IZK7"/>
<gene>
    <name evidence="3" type="ORF">LNINA_LOCUS1765</name>
</gene>
<dbReference type="Pfam" id="PF04825">
    <property type="entry name" value="Rad21_Rec8_N"/>
    <property type="match status" value="1"/>
</dbReference>
<feature type="region of interest" description="Disordered" evidence="1">
    <location>
        <begin position="91"/>
        <end position="183"/>
    </location>
</feature>
<feature type="compositionally biased region" description="Polar residues" evidence="1">
    <location>
        <begin position="94"/>
        <end position="104"/>
    </location>
</feature>
<dbReference type="InterPro" id="IPR006910">
    <property type="entry name" value="Rad21_Rec8_N"/>
</dbReference>